<feature type="binding site" evidence="5">
    <location>
        <position position="275"/>
    </location>
    <ligand>
        <name>CoA</name>
        <dbReference type="ChEBI" id="CHEBI:57287"/>
    </ligand>
</feature>
<dbReference type="GO" id="GO:0004421">
    <property type="term" value="F:hydroxymethylglutaryl-CoA synthase activity"/>
    <property type="evidence" value="ECO:0007669"/>
    <property type="project" value="UniProtKB-EC"/>
</dbReference>
<dbReference type="VEuPathDB" id="FungiDB:CAGL0H04081g"/>
<feature type="binding site" evidence="5">
    <location>
        <position position="220"/>
    </location>
    <ligand>
        <name>CoA</name>
        <dbReference type="ChEBI" id="CHEBI:57287"/>
    </ligand>
</feature>
<evidence type="ECO:0000313" key="9">
    <source>
        <dbReference type="CGD" id="CAL0131764"/>
    </source>
</evidence>
<evidence type="ECO:0000256" key="4">
    <source>
        <dbReference type="PIRSR" id="PIRSR610122-1"/>
    </source>
</evidence>
<dbReference type="STRING" id="284593.Q6FS22"/>
<dbReference type="SUPFAM" id="SSF53901">
    <property type="entry name" value="Thiolase-like"/>
    <property type="match status" value="2"/>
</dbReference>
<dbReference type="GeneID" id="2888529"/>
<evidence type="ECO:0000256" key="2">
    <source>
        <dbReference type="ARBA" id="ARBA00022679"/>
    </source>
</evidence>
<dbReference type="PANTHER" id="PTHR43323">
    <property type="entry name" value="3-HYDROXY-3-METHYLGLUTARYL COENZYME A SYNTHASE"/>
    <property type="match status" value="1"/>
</dbReference>
<dbReference type="KEGG" id="cgr:2888529"/>
<accession>Q6FS22</accession>
<dbReference type="HOGENOM" id="CLU_008065_0_1_1"/>
<dbReference type="InParanoid" id="Q6FS22"/>
<evidence type="ECO:0000256" key="6">
    <source>
        <dbReference type="RuleBase" id="RU364071"/>
    </source>
</evidence>
<evidence type="ECO:0000256" key="1">
    <source>
        <dbReference type="ARBA" id="ARBA00007061"/>
    </source>
</evidence>
<dbReference type="Gene3D" id="3.40.47.10">
    <property type="match status" value="1"/>
</dbReference>
<dbReference type="AlphaFoldDB" id="Q6FS22"/>
<dbReference type="NCBIfam" id="TIGR01833">
    <property type="entry name" value="HMG-CoA-S_euk"/>
    <property type="match status" value="1"/>
</dbReference>
<name>Q6FS22_CANGA</name>
<dbReference type="FunCoup" id="Q6FS22">
    <property type="interactions" value="698"/>
</dbReference>
<dbReference type="GO" id="GO:0010142">
    <property type="term" value="P:farnesyl diphosphate biosynthetic process, mevalonate pathway"/>
    <property type="evidence" value="ECO:0007669"/>
    <property type="project" value="EnsemblFungi"/>
</dbReference>
<dbReference type="CDD" id="cd00827">
    <property type="entry name" value="init_cond_enzymes"/>
    <property type="match status" value="1"/>
</dbReference>
<feature type="domain" description="Hydroxymethylglutaryl-coenzyme A synthase N-terminal" evidence="7">
    <location>
        <begin position="15"/>
        <end position="186"/>
    </location>
</feature>
<dbReference type="CGD" id="CAL0131764">
    <property type="gene designation" value="ERG13"/>
</dbReference>
<evidence type="ECO:0000313" key="10">
    <source>
        <dbReference type="EMBL" id="CAG59905.1"/>
    </source>
</evidence>
<dbReference type="InterPro" id="IPR016039">
    <property type="entry name" value="Thiolase-like"/>
</dbReference>
<dbReference type="GO" id="GO:0006084">
    <property type="term" value="P:acetyl-CoA metabolic process"/>
    <property type="evidence" value="ECO:0007669"/>
    <property type="project" value="EnsemblFungi"/>
</dbReference>
<evidence type="ECO:0000313" key="11">
    <source>
        <dbReference type="Proteomes" id="UP000002428"/>
    </source>
</evidence>
<comment type="catalytic activity">
    <reaction evidence="6">
        <text>acetoacetyl-CoA + acetyl-CoA + H2O = (3S)-3-hydroxy-3-methylglutaryl-CoA + CoA + H(+)</text>
        <dbReference type="Rhea" id="RHEA:10188"/>
        <dbReference type="ChEBI" id="CHEBI:15377"/>
        <dbReference type="ChEBI" id="CHEBI:15378"/>
        <dbReference type="ChEBI" id="CHEBI:43074"/>
        <dbReference type="ChEBI" id="CHEBI:57286"/>
        <dbReference type="ChEBI" id="CHEBI:57287"/>
        <dbReference type="ChEBI" id="CHEBI:57288"/>
        <dbReference type="EC" id="2.3.3.10"/>
    </reaction>
</comment>
<dbReference type="InterPro" id="IPR013528">
    <property type="entry name" value="HMG_CoA_synth_N"/>
</dbReference>
<dbReference type="Proteomes" id="UP000002428">
    <property type="component" value="Chromosome H"/>
</dbReference>
<dbReference type="InterPro" id="IPR013746">
    <property type="entry name" value="HMG_CoA_synt_C_dom"/>
</dbReference>
<protein>
    <recommendedName>
        <fullName evidence="3 6">Hydroxymethylglutaryl-CoA synthase</fullName>
        <shortName evidence="6">HMG-CoA synthase</shortName>
        <ecNumber evidence="6">2.3.3.10</ecNumber>
    </recommendedName>
    <alternativeName>
        <fullName evidence="6">3-hydroxy-3-methylglutaryl coenzyme A synthase</fullName>
    </alternativeName>
</protein>
<dbReference type="EMBL" id="CR380954">
    <property type="protein sequence ID" value="CAG59905.1"/>
    <property type="molecule type" value="Genomic_DNA"/>
</dbReference>
<keyword evidence="11" id="KW-1185">Reference proteome</keyword>
<feature type="binding site" evidence="5">
    <location>
        <position position="271"/>
    </location>
    <ligand>
        <name>CoA</name>
        <dbReference type="ChEBI" id="CHEBI:57287"/>
    </ligand>
</feature>
<dbReference type="eggNOG" id="KOG1393">
    <property type="taxonomic scope" value="Eukaryota"/>
</dbReference>
<organism evidence="10 11">
    <name type="scientific">Candida glabrata (strain ATCC 2001 / BCRC 20586 / JCM 3761 / NBRC 0622 / NRRL Y-65 / CBS 138)</name>
    <name type="common">Yeast</name>
    <name type="synonym">Nakaseomyces glabratus</name>
    <dbReference type="NCBI Taxonomy" id="284593"/>
    <lineage>
        <taxon>Eukaryota</taxon>
        <taxon>Fungi</taxon>
        <taxon>Dikarya</taxon>
        <taxon>Ascomycota</taxon>
        <taxon>Saccharomycotina</taxon>
        <taxon>Saccharomycetes</taxon>
        <taxon>Saccharomycetales</taxon>
        <taxon>Saccharomycetaceae</taxon>
        <taxon>Nakaseomyces</taxon>
    </lineage>
</organism>
<dbReference type="FunFam" id="3.40.47.10:FF:000008">
    <property type="entry name" value="3-hydroxy-3-methylglutaryl coenzyme A synthase"/>
    <property type="match status" value="1"/>
</dbReference>
<sequence>MTEIKKQRTDFQAARPTNVGIKGIEVYIPSQYVSEAELEKYDGVSQGKYTIGLGQTNMSFVNDREDIYSMCLTACSNLIKNYNIDTDKIGRLEVGTETLVDKSKSVKTVLTQLFPGNGDMEGIDTVNACYGGTNAVFNSINWIESSSWDGRDAIVVCGDIAIYDKGAARPTGGAGTVALWIGPDAPLVFDSVRGTYMEHAYDFYKPDFTSEYPVVDGHFSLTCYVKALDQVYKAYSKKAIARGLVQEPISDEACNVLKHFDYNVFHVPTCKLVTKSYGRLLYNDFRGNPSLYPDVDQSLATLDYEKSLVDKSVEKLFVNVAKPHHATRVAPSLNVPTNTGNMYTGSVYASLASLLSYVDQEQLQGKRIGMFSYGSGLAASLFSLVVRGDISDIVSKLDIDNKLQSRECLTPQQYEAAIELREKAHLQKSFKPTGSIDHLRAGTYYLTEIDDKFRRSYSTKE</sequence>
<evidence type="ECO:0000256" key="3">
    <source>
        <dbReference type="ARBA" id="ARBA00073381"/>
    </source>
</evidence>
<dbReference type="PANTHER" id="PTHR43323:SF2">
    <property type="entry name" value="HYDROXYMETHYLGLUTARYL-COA SYNTHASE"/>
    <property type="match status" value="1"/>
</dbReference>
<feature type="active site" description="Acyl-thioester intermediate" evidence="4">
    <location>
        <position position="129"/>
    </location>
</feature>
<feature type="active site" description="Proton donor/acceptor" evidence="4">
    <location>
        <position position="266"/>
    </location>
</feature>
<gene>
    <name evidence="9" type="primary">ERG13</name>
    <name evidence="9 10" type="ordered locus">CAGL0H04081g</name>
</gene>
<dbReference type="Pfam" id="PF01154">
    <property type="entry name" value="HMG_CoA_synt_N"/>
    <property type="match status" value="1"/>
</dbReference>
<dbReference type="GO" id="GO:0006696">
    <property type="term" value="P:ergosterol biosynthetic process"/>
    <property type="evidence" value="ECO:0007669"/>
    <property type="project" value="EnsemblFungi"/>
</dbReference>
<proteinExistence type="inferred from homology"/>
<keyword evidence="2 6" id="KW-0808">Transferase</keyword>
<dbReference type="InterPro" id="IPR010122">
    <property type="entry name" value="HMG_CoA_synthase_euk"/>
</dbReference>
<dbReference type="EC" id="2.3.3.10" evidence="6"/>
<feature type="domain" description="Hydroxymethylglutaryl-coenzyme A synthase C-terminal" evidence="8">
    <location>
        <begin position="187"/>
        <end position="460"/>
    </location>
</feature>
<dbReference type="Pfam" id="PF08540">
    <property type="entry name" value="HMG_CoA_synt_C"/>
    <property type="match status" value="1"/>
</dbReference>
<reference evidence="10 11" key="1">
    <citation type="journal article" date="2004" name="Nature">
        <title>Genome evolution in yeasts.</title>
        <authorList>
            <consortium name="Genolevures"/>
            <person name="Dujon B."/>
            <person name="Sherman D."/>
            <person name="Fischer G."/>
            <person name="Durrens P."/>
            <person name="Casaregola S."/>
            <person name="Lafontaine I."/>
            <person name="de Montigny J."/>
            <person name="Marck C."/>
            <person name="Neuveglise C."/>
            <person name="Talla E."/>
            <person name="Goffard N."/>
            <person name="Frangeul L."/>
            <person name="Aigle M."/>
            <person name="Anthouard V."/>
            <person name="Babour A."/>
            <person name="Barbe V."/>
            <person name="Barnay S."/>
            <person name="Blanchin S."/>
            <person name="Beckerich J.M."/>
            <person name="Beyne E."/>
            <person name="Bleykasten C."/>
            <person name="Boisrame A."/>
            <person name="Boyer J."/>
            <person name="Cattolico L."/>
            <person name="Confanioleri F."/>
            <person name="de Daruvar A."/>
            <person name="Despons L."/>
            <person name="Fabre E."/>
            <person name="Fairhead C."/>
            <person name="Ferry-Dumazet H."/>
            <person name="Groppi A."/>
            <person name="Hantraye F."/>
            <person name="Hennequin C."/>
            <person name="Jauniaux N."/>
            <person name="Joyet P."/>
            <person name="Kachouri R."/>
            <person name="Kerrest A."/>
            <person name="Koszul R."/>
            <person name="Lemaire M."/>
            <person name="Lesur I."/>
            <person name="Ma L."/>
            <person name="Muller H."/>
            <person name="Nicaud J.M."/>
            <person name="Nikolski M."/>
            <person name="Oztas S."/>
            <person name="Ozier-Kalogeropoulos O."/>
            <person name="Pellenz S."/>
            <person name="Potier S."/>
            <person name="Richard G.F."/>
            <person name="Straub M.L."/>
            <person name="Suleau A."/>
            <person name="Swennene D."/>
            <person name="Tekaia F."/>
            <person name="Wesolowski-Louvel M."/>
            <person name="Westhof E."/>
            <person name="Wirth B."/>
            <person name="Zeniou-Meyer M."/>
            <person name="Zivanovic I."/>
            <person name="Bolotin-Fukuhara M."/>
            <person name="Thierry A."/>
            <person name="Bouchier C."/>
            <person name="Caudron B."/>
            <person name="Scarpelli C."/>
            <person name="Gaillardin C."/>
            <person name="Weissenbach J."/>
            <person name="Wincker P."/>
            <person name="Souciet J.L."/>
        </authorList>
    </citation>
    <scope>NUCLEOTIDE SEQUENCE [LARGE SCALE GENOMIC DNA]</scope>
    <source>
        <strain evidence="11">ATCC 2001 / BCRC 20586 / JCM 3761 / NBRC 0622 / NRRL Y-65 / CBS 138</strain>
    </source>
</reference>
<dbReference type="RefSeq" id="XP_446972.1">
    <property type="nucleotide sequence ID" value="XM_446972.1"/>
</dbReference>
<comment type="similarity">
    <text evidence="1 6">Belongs to the thiolase-like superfamily. HMG-CoA synthase family.</text>
</comment>
<dbReference type="GO" id="GO:0062040">
    <property type="term" value="C:fungal biofilm matrix"/>
    <property type="evidence" value="ECO:0000314"/>
    <property type="project" value="CGD"/>
</dbReference>
<evidence type="ECO:0000256" key="5">
    <source>
        <dbReference type="PIRSR" id="PIRSR610122-2"/>
    </source>
</evidence>
<dbReference type="OMA" id="DDAYNWI"/>
<evidence type="ECO:0000259" key="7">
    <source>
        <dbReference type="Pfam" id="PF01154"/>
    </source>
</evidence>
<comment type="function">
    <text evidence="6">Catalyzes the condensation of acetyl-CoA with acetoacetyl-CoA to form HMG-CoA.</text>
</comment>
<evidence type="ECO:0000259" key="8">
    <source>
        <dbReference type="Pfam" id="PF08540"/>
    </source>
</evidence>
<feature type="active site" description="Proton donor/acceptor" evidence="4">
    <location>
        <position position="97"/>
    </location>
</feature>